<keyword evidence="1" id="KW-0862">Zinc</keyword>
<dbReference type="PROSITE" id="PS50089">
    <property type="entry name" value="ZF_RING_2"/>
    <property type="match status" value="1"/>
</dbReference>
<dbReference type="Proteomes" id="UP000572817">
    <property type="component" value="Unassembled WGS sequence"/>
</dbReference>
<dbReference type="OrthoDB" id="8062037at2759"/>
<evidence type="ECO:0000313" key="3">
    <source>
        <dbReference type="EMBL" id="KAF4306869.1"/>
    </source>
</evidence>
<dbReference type="SUPFAM" id="SSF57850">
    <property type="entry name" value="RING/U-box"/>
    <property type="match status" value="1"/>
</dbReference>
<dbReference type="Pfam" id="PF13639">
    <property type="entry name" value="zf-RING_2"/>
    <property type="match status" value="1"/>
</dbReference>
<keyword evidence="4" id="KW-1185">Reference proteome</keyword>
<comment type="caution">
    <text evidence="3">The sequence shown here is derived from an EMBL/GenBank/DDBJ whole genome shotgun (WGS) entry which is preliminary data.</text>
</comment>
<dbReference type="AlphaFoldDB" id="A0A8H4ITL5"/>
<dbReference type="Gene3D" id="3.30.40.10">
    <property type="entry name" value="Zinc/RING finger domain, C3HC4 (zinc finger)"/>
    <property type="match status" value="1"/>
</dbReference>
<protein>
    <recommendedName>
        <fullName evidence="2">RING-type domain-containing protein</fullName>
    </recommendedName>
</protein>
<proteinExistence type="predicted"/>
<evidence type="ECO:0000256" key="1">
    <source>
        <dbReference type="PROSITE-ProRule" id="PRU00175"/>
    </source>
</evidence>
<organism evidence="3 4">
    <name type="scientific">Botryosphaeria dothidea</name>
    <dbReference type="NCBI Taxonomy" id="55169"/>
    <lineage>
        <taxon>Eukaryota</taxon>
        <taxon>Fungi</taxon>
        <taxon>Dikarya</taxon>
        <taxon>Ascomycota</taxon>
        <taxon>Pezizomycotina</taxon>
        <taxon>Dothideomycetes</taxon>
        <taxon>Dothideomycetes incertae sedis</taxon>
        <taxon>Botryosphaeriales</taxon>
        <taxon>Botryosphaeriaceae</taxon>
        <taxon>Botryosphaeria</taxon>
    </lineage>
</organism>
<evidence type="ECO:0000313" key="4">
    <source>
        <dbReference type="Proteomes" id="UP000572817"/>
    </source>
</evidence>
<dbReference type="InterPro" id="IPR001841">
    <property type="entry name" value="Znf_RING"/>
</dbReference>
<accession>A0A8H4ITL5</accession>
<dbReference type="EMBL" id="WWBZ02000033">
    <property type="protein sequence ID" value="KAF4306869.1"/>
    <property type="molecule type" value="Genomic_DNA"/>
</dbReference>
<dbReference type="GO" id="GO:0008270">
    <property type="term" value="F:zinc ion binding"/>
    <property type="evidence" value="ECO:0007669"/>
    <property type="project" value="UniProtKB-KW"/>
</dbReference>
<sequence>MDQDILPTEADFNRDGFIDVCPEDIPEKQIDKCSVCLTTYGQRADDGQLEQLVRLQKCGHIVGRQCLTDWLVSIPPGHKKRCPVCRAELYVPVHQQRPLNGLGEAARQLHTEIDRILSQDPLGYVVLNEENSLAIRQSTNITFDDSVLALLDFHQLRAIIRSRVTWPAELEVTEGNTRGLLNALTSIKGWMALNHHRQHSFNAAEHEMMLEAAGGVHGPALNEPGNVDDVWARIPDGRIGRLTKRLTLIFVHTYLACALGRLPSQFQLLSIA</sequence>
<feature type="domain" description="RING-type" evidence="2">
    <location>
        <begin position="33"/>
        <end position="86"/>
    </location>
</feature>
<keyword evidence="1" id="KW-0479">Metal-binding</keyword>
<reference evidence="3" key="1">
    <citation type="submission" date="2020-04" db="EMBL/GenBank/DDBJ databases">
        <title>Genome Assembly and Annotation of Botryosphaeria dothidea sdau 11-99, a Latent Pathogen of Apple Fruit Ring Rot in China.</title>
        <authorList>
            <person name="Yu C."/>
            <person name="Diao Y."/>
            <person name="Lu Q."/>
            <person name="Zhao J."/>
            <person name="Cui S."/>
            <person name="Peng C."/>
            <person name="He B."/>
            <person name="Liu H."/>
        </authorList>
    </citation>
    <scope>NUCLEOTIDE SEQUENCE [LARGE SCALE GENOMIC DNA]</scope>
    <source>
        <strain evidence="3">Sdau11-99</strain>
    </source>
</reference>
<dbReference type="SMART" id="SM00184">
    <property type="entry name" value="RING"/>
    <property type="match status" value="1"/>
</dbReference>
<keyword evidence="1" id="KW-0863">Zinc-finger</keyword>
<evidence type="ECO:0000259" key="2">
    <source>
        <dbReference type="PROSITE" id="PS50089"/>
    </source>
</evidence>
<gene>
    <name evidence="3" type="ORF">GTA08_BOTSDO05618</name>
</gene>
<dbReference type="InterPro" id="IPR013083">
    <property type="entry name" value="Znf_RING/FYVE/PHD"/>
</dbReference>
<name>A0A8H4ITL5_9PEZI</name>